<organism evidence="1 2">
    <name type="scientific">Plakobranchus ocellatus</name>
    <dbReference type="NCBI Taxonomy" id="259542"/>
    <lineage>
        <taxon>Eukaryota</taxon>
        <taxon>Metazoa</taxon>
        <taxon>Spiralia</taxon>
        <taxon>Lophotrochozoa</taxon>
        <taxon>Mollusca</taxon>
        <taxon>Gastropoda</taxon>
        <taxon>Heterobranchia</taxon>
        <taxon>Euthyneura</taxon>
        <taxon>Panpulmonata</taxon>
        <taxon>Sacoglossa</taxon>
        <taxon>Placobranchoidea</taxon>
        <taxon>Plakobranchidae</taxon>
        <taxon>Plakobranchus</taxon>
    </lineage>
</organism>
<evidence type="ECO:0008006" key="3">
    <source>
        <dbReference type="Google" id="ProtNLM"/>
    </source>
</evidence>
<reference evidence="1 2" key="1">
    <citation type="journal article" date="2021" name="Elife">
        <title>Chloroplast acquisition without the gene transfer in kleptoplastic sea slugs, Plakobranchus ocellatus.</title>
        <authorList>
            <person name="Maeda T."/>
            <person name="Takahashi S."/>
            <person name="Yoshida T."/>
            <person name="Shimamura S."/>
            <person name="Takaki Y."/>
            <person name="Nagai Y."/>
            <person name="Toyoda A."/>
            <person name="Suzuki Y."/>
            <person name="Arimoto A."/>
            <person name="Ishii H."/>
            <person name="Satoh N."/>
            <person name="Nishiyama T."/>
            <person name="Hasebe M."/>
            <person name="Maruyama T."/>
            <person name="Minagawa J."/>
            <person name="Obokata J."/>
            <person name="Shigenobu S."/>
        </authorList>
    </citation>
    <scope>NUCLEOTIDE SEQUENCE [LARGE SCALE GENOMIC DNA]</scope>
</reference>
<accession>A0AAV3Y2Z7</accession>
<evidence type="ECO:0000313" key="1">
    <source>
        <dbReference type="EMBL" id="GFN76826.1"/>
    </source>
</evidence>
<dbReference type="Proteomes" id="UP000735302">
    <property type="component" value="Unassembled WGS sequence"/>
</dbReference>
<name>A0AAV3Y2Z7_9GAST</name>
<comment type="caution">
    <text evidence="1">The sequence shown here is derived from an EMBL/GenBank/DDBJ whole genome shotgun (WGS) entry which is preliminary data.</text>
</comment>
<evidence type="ECO:0000313" key="2">
    <source>
        <dbReference type="Proteomes" id="UP000735302"/>
    </source>
</evidence>
<dbReference type="EMBL" id="BLXT01000427">
    <property type="protein sequence ID" value="GFN76826.1"/>
    <property type="molecule type" value="Genomic_DNA"/>
</dbReference>
<keyword evidence="2" id="KW-1185">Reference proteome</keyword>
<sequence length="90" mass="10145">MPVWRERCYFPFFFLVRSFACGALVRECVWVARFGTERFASCETRPGTEARNSDPGIVTTASVISTSAALARVPRDWKRAYGVGFSKVFP</sequence>
<proteinExistence type="predicted"/>
<gene>
    <name evidence="1" type="ORF">PoB_000333200</name>
</gene>
<protein>
    <recommendedName>
        <fullName evidence="3">Secreted protein</fullName>
    </recommendedName>
</protein>
<dbReference type="AlphaFoldDB" id="A0AAV3Y2Z7"/>